<dbReference type="EMBL" id="CP036289">
    <property type="protein sequence ID" value="QDU76829.1"/>
    <property type="molecule type" value="Genomic_DNA"/>
</dbReference>
<accession>A0A518CC81</accession>
<evidence type="ECO:0000313" key="2">
    <source>
        <dbReference type="Proteomes" id="UP000318626"/>
    </source>
</evidence>
<dbReference type="Proteomes" id="UP000318626">
    <property type="component" value="Chromosome"/>
</dbReference>
<keyword evidence="2" id="KW-1185">Reference proteome</keyword>
<reference evidence="2" key="1">
    <citation type="submission" date="2019-02" db="EMBL/GenBank/DDBJ databases">
        <title>Deep-cultivation of Planctomycetes and their phenomic and genomic characterization uncovers novel biology.</title>
        <authorList>
            <person name="Wiegand S."/>
            <person name="Jogler M."/>
            <person name="Boedeker C."/>
            <person name="Pinto D."/>
            <person name="Vollmers J."/>
            <person name="Rivas-Marin E."/>
            <person name="Kohn T."/>
            <person name="Peeters S.H."/>
            <person name="Heuer A."/>
            <person name="Rast P."/>
            <person name="Oberbeckmann S."/>
            <person name="Bunk B."/>
            <person name="Jeske O."/>
            <person name="Meyerdierks A."/>
            <person name="Storesund J.E."/>
            <person name="Kallscheuer N."/>
            <person name="Luecker S."/>
            <person name="Lage O.M."/>
            <person name="Pohl T."/>
            <person name="Merkel B.J."/>
            <person name="Hornburger P."/>
            <person name="Mueller R.-W."/>
            <person name="Bruemmer F."/>
            <person name="Labrenz M."/>
            <person name="Spormann A.M."/>
            <person name="Op den Camp H."/>
            <person name="Overmann J."/>
            <person name="Amann R."/>
            <person name="Jetten M.S.M."/>
            <person name="Mascher T."/>
            <person name="Medema M.H."/>
            <person name="Devos D.P."/>
            <person name="Kaster A.-K."/>
            <person name="Ovreas L."/>
            <person name="Rohde M."/>
            <person name="Galperin M.Y."/>
            <person name="Jogler C."/>
        </authorList>
    </citation>
    <scope>NUCLEOTIDE SEQUENCE [LARGE SCALE GENOMIC DNA]</scope>
    <source>
        <strain evidence="2">Pan97</strain>
    </source>
</reference>
<dbReference type="AlphaFoldDB" id="A0A518CC81"/>
<evidence type="ECO:0000313" key="1">
    <source>
        <dbReference type="EMBL" id="QDU76829.1"/>
    </source>
</evidence>
<dbReference type="OrthoDB" id="289841at2"/>
<protein>
    <submittedName>
        <fullName evidence="1">Uncharacterized protein</fullName>
    </submittedName>
</protein>
<proteinExistence type="predicted"/>
<organism evidence="1 2">
    <name type="scientific">Bremerella volcania</name>
    <dbReference type="NCBI Taxonomy" id="2527984"/>
    <lineage>
        <taxon>Bacteria</taxon>
        <taxon>Pseudomonadati</taxon>
        <taxon>Planctomycetota</taxon>
        <taxon>Planctomycetia</taxon>
        <taxon>Pirellulales</taxon>
        <taxon>Pirellulaceae</taxon>
        <taxon>Bremerella</taxon>
    </lineage>
</organism>
<name>A0A518CC81_9BACT</name>
<sequence>MMLSSTEITVLQSFRKFYMEPGEMLCFNGVDLITKTPALESLVHKQFLVREKFAGAFSLTRSGYAEMRSST</sequence>
<dbReference type="KEGG" id="bvo:Pan97_38860"/>
<dbReference type="RefSeq" id="WP_144975254.1">
    <property type="nucleotide sequence ID" value="NZ_CP036289.1"/>
</dbReference>
<gene>
    <name evidence="1" type="ORF">Pan97_38860</name>
</gene>